<keyword evidence="3" id="KW-1185">Reference proteome</keyword>
<organism evidence="2 3">
    <name type="scientific">Pseudomonas eucalypticola</name>
    <dbReference type="NCBI Taxonomy" id="2599595"/>
    <lineage>
        <taxon>Bacteria</taxon>
        <taxon>Pseudomonadati</taxon>
        <taxon>Pseudomonadota</taxon>
        <taxon>Gammaproteobacteria</taxon>
        <taxon>Pseudomonadales</taxon>
        <taxon>Pseudomonadaceae</taxon>
        <taxon>Pseudomonas</taxon>
    </lineage>
</organism>
<dbReference type="EMBL" id="CP056030">
    <property type="protein sequence ID" value="QKZ03835.1"/>
    <property type="molecule type" value="Genomic_DNA"/>
</dbReference>
<evidence type="ECO:0000256" key="1">
    <source>
        <dbReference type="SAM" id="MobiDB-lite"/>
    </source>
</evidence>
<gene>
    <name evidence="2" type="ORF">HWQ56_08585</name>
</gene>
<dbReference type="RefSeq" id="WP_176570224.1">
    <property type="nucleotide sequence ID" value="NZ_CP056030.1"/>
</dbReference>
<name>A0A7D5D6W3_9PSED</name>
<feature type="compositionally biased region" description="Basic and acidic residues" evidence="1">
    <location>
        <begin position="15"/>
        <end position="28"/>
    </location>
</feature>
<dbReference type="Proteomes" id="UP000509568">
    <property type="component" value="Chromosome"/>
</dbReference>
<feature type="compositionally biased region" description="Polar residues" evidence="1">
    <location>
        <begin position="1"/>
        <end position="12"/>
    </location>
</feature>
<dbReference type="KEGG" id="pez:HWQ56_08585"/>
<protein>
    <submittedName>
        <fullName evidence="2">DUF4194 domain-containing protein</fullName>
    </submittedName>
</protein>
<proteinExistence type="predicted"/>
<sequence>MSQQEKPPQGSSLFDRFRPAVVEDRTTPEAEYESAPAQDAQSPADGEMPLDARRAMVLLLRQGVIMASQKRLAFDALCLHEPAITQHLASMFLHLILDRRAGIAILLQQDDDIDDTDTDEQYSMVNKRTLTLYDTLLLLVLRKYYQERETAGEQRIIIATEQIEALMTPFLPLTQSTRGERRTLSGATRFLLDKRLISNVRGDLDRFEVTPVIRYVVNADFLDRLLAEYQRLTGPDEAAPPKENNDE</sequence>
<evidence type="ECO:0000313" key="3">
    <source>
        <dbReference type="Proteomes" id="UP000509568"/>
    </source>
</evidence>
<evidence type="ECO:0000313" key="2">
    <source>
        <dbReference type="EMBL" id="QKZ03835.1"/>
    </source>
</evidence>
<feature type="region of interest" description="Disordered" evidence="1">
    <location>
        <begin position="1"/>
        <end position="46"/>
    </location>
</feature>
<dbReference type="AlphaFoldDB" id="A0A7D5D6W3"/>
<accession>A0A7D5D6W3</accession>
<dbReference type="Pfam" id="PF13835">
    <property type="entry name" value="DUF4194"/>
    <property type="match status" value="1"/>
</dbReference>
<reference evidence="2 3" key="1">
    <citation type="submission" date="2020-06" db="EMBL/GenBank/DDBJ databases">
        <title>Pseudomonas eucalypticola sp. nov., an endophyte of Eucalyptus dunnii leaves with biocontrol ability of eucalyptus leaf blight.</title>
        <authorList>
            <person name="Liu Y."/>
            <person name="Song Z."/>
            <person name="Zeng H."/>
            <person name="Lu M."/>
            <person name="Wang X."/>
            <person name="Lian X."/>
            <person name="Zhang Q."/>
        </authorList>
    </citation>
    <scope>NUCLEOTIDE SEQUENCE [LARGE SCALE GENOMIC DNA]</scope>
    <source>
        <strain evidence="2 3">NP-1</strain>
    </source>
</reference>
<dbReference type="InterPro" id="IPR025449">
    <property type="entry name" value="JetB"/>
</dbReference>